<accession>A0A2L2Y5D3</accession>
<dbReference type="InterPro" id="IPR036282">
    <property type="entry name" value="Glutathione-S-Trfase_C_sf"/>
</dbReference>
<dbReference type="InterPro" id="IPR010987">
    <property type="entry name" value="Glutathione-S-Trfase_C-like"/>
</dbReference>
<sequence>MAITLYEMAVSPPCRAVLMVIRHLGIEVNRKHLNLLAGDHLKPEFVKLNPLHQVPVLDDNGFVLSESRAILTYLCNKYAPDSSLYPKDPKVRAIVDRMLYFDSGTLHMTQKAVTRPIMLTGKSAGEEQHEAYRNALRFFEEFLSRTPYAAGNHITLADYSIFATLTMAEAFKIKFDDYPKVSAWMEKLKSEVPSHKELNEEPLQQLKEYMKSKNFI</sequence>
<dbReference type="Gene3D" id="1.20.1050.10">
    <property type="match status" value="1"/>
</dbReference>
<dbReference type="FunFam" id="3.40.30.10:FF:000034">
    <property type="entry name" value="glutathione S-transferase 1"/>
    <property type="match status" value="1"/>
</dbReference>
<dbReference type="CDD" id="cd03045">
    <property type="entry name" value="GST_N_Delta_Epsilon"/>
    <property type="match status" value="1"/>
</dbReference>
<dbReference type="Gene3D" id="3.40.30.10">
    <property type="entry name" value="Glutaredoxin"/>
    <property type="match status" value="1"/>
</dbReference>
<reference evidence="4" key="1">
    <citation type="journal article" date="2016" name="Mol. Ecol. Resour.">
        <title>Evaluation of the impact of RNA preservation methods of spiders for de novo transcriptome assembly.</title>
        <authorList>
            <person name="Kono N."/>
            <person name="Nakamura H."/>
            <person name="Ito Y."/>
            <person name="Tomita M."/>
            <person name="Arakawa K."/>
        </authorList>
    </citation>
    <scope>NUCLEOTIDE SEQUENCE</scope>
    <source>
        <tissue evidence="4">Whole body</tissue>
    </source>
</reference>
<dbReference type="SUPFAM" id="SSF47616">
    <property type="entry name" value="GST C-terminal domain-like"/>
    <property type="match status" value="1"/>
</dbReference>
<dbReference type="GO" id="GO:0006749">
    <property type="term" value="P:glutathione metabolic process"/>
    <property type="evidence" value="ECO:0007669"/>
    <property type="project" value="TreeGrafter"/>
</dbReference>
<protein>
    <submittedName>
        <fullName evidence="4">Glutathione S-transferase 1, isoform C</fullName>
    </submittedName>
</protein>
<proteinExistence type="evidence at transcript level"/>
<dbReference type="CDD" id="cd03177">
    <property type="entry name" value="GST_C_Delta_Epsilon"/>
    <property type="match status" value="1"/>
</dbReference>
<dbReference type="GO" id="GO:0004364">
    <property type="term" value="F:glutathione transferase activity"/>
    <property type="evidence" value="ECO:0007669"/>
    <property type="project" value="TreeGrafter"/>
</dbReference>
<evidence type="ECO:0000313" key="4">
    <source>
        <dbReference type="EMBL" id="LAA02345.1"/>
    </source>
</evidence>
<comment type="subunit">
    <text evidence="1">Homodimer.</text>
</comment>
<dbReference type="Pfam" id="PF13417">
    <property type="entry name" value="GST_N_3"/>
    <property type="match status" value="1"/>
</dbReference>
<feature type="domain" description="GST C-terminal" evidence="3">
    <location>
        <begin position="88"/>
        <end position="209"/>
    </location>
</feature>
<dbReference type="PANTHER" id="PTHR43969">
    <property type="entry name" value="GLUTATHIONE S TRANSFERASE D10, ISOFORM A-RELATED"/>
    <property type="match status" value="1"/>
</dbReference>
<dbReference type="InterPro" id="IPR036249">
    <property type="entry name" value="Thioredoxin-like_sf"/>
</dbReference>
<dbReference type="AlphaFoldDB" id="A0A2L2Y5D3"/>
<keyword evidence="4" id="KW-0808">Transferase</keyword>
<dbReference type="Pfam" id="PF00043">
    <property type="entry name" value="GST_C"/>
    <property type="match status" value="1"/>
</dbReference>
<dbReference type="SFLD" id="SFLDG00358">
    <property type="entry name" value="Main_(cytGST)"/>
    <property type="match status" value="1"/>
</dbReference>
<dbReference type="EMBL" id="IAAA01008045">
    <property type="protein sequence ID" value="LAA02345.1"/>
    <property type="molecule type" value="mRNA"/>
</dbReference>
<dbReference type="SFLD" id="SFLDS00019">
    <property type="entry name" value="Glutathione_Transferase_(cytos"/>
    <property type="match status" value="1"/>
</dbReference>
<dbReference type="FunFam" id="1.20.1050.10:FF:000007">
    <property type="entry name" value="Glutathione S-transferase 1-1"/>
    <property type="match status" value="1"/>
</dbReference>
<evidence type="ECO:0000256" key="1">
    <source>
        <dbReference type="ARBA" id="ARBA00011738"/>
    </source>
</evidence>
<dbReference type="PROSITE" id="PS50405">
    <property type="entry name" value="GST_CTER"/>
    <property type="match status" value="1"/>
</dbReference>
<name>A0A2L2Y5D3_PARTP</name>
<dbReference type="SFLD" id="SFLDG01153">
    <property type="entry name" value="Main.4:_Theta-like"/>
    <property type="match status" value="1"/>
</dbReference>
<dbReference type="SUPFAM" id="SSF52833">
    <property type="entry name" value="Thioredoxin-like"/>
    <property type="match status" value="1"/>
</dbReference>
<evidence type="ECO:0000259" key="3">
    <source>
        <dbReference type="PROSITE" id="PS50405"/>
    </source>
</evidence>
<dbReference type="OrthoDB" id="37920at2759"/>
<feature type="domain" description="GST N-terminal" evidence="2">
    <location>
        <begin position="1"/>
        <end position="82"/>
    </location>
</feature>
<evidence type="ECO:0000259" key="2">
    <source>
        <dbReference type="PROSITE" id="PS50404"/>
    </source>
</evidence>
<dbReference type="InterPro" id="IPR040079">
    <property type="entry name" value="Glutathione_S-Trfase"/>
</dbReference>
<dbReference type="InterPro" id="IPR004046">
    <property type="entry name" value="GST_C"/>
</dbReference>
<dbReference type="PANTHER" id="PTHR43969:SF9">
    <property type="entry name" value="GLUTATHIONE S TRANSFERASE D10, ISOFORM A-RELATED"/>
    <property type="match status" value="1"/>
</dbReference>
<dbReference type="PROSITE" id="PS50404">
    <property type="entry name" value="GST_NTER"/>
    <property type="match status" value="1"/>
</dbReference>
<dbReference type="InterPro" id="IPR004045">
    <property type="entry name" value="Glutathione_S-Trfase_N"/>
</dbReference>
<organism evidence="4">
    <name type="scientific">Parasteatoda tepidariorum</name>
    <name type="common">Common house spider</name>
    <name type="synonym">Achaearanea tepidariorum</name>
    <dbReference type="NCBI Taxonomy" id="114398"/>
    <lineage>
        <taxon>Eukaryota</taxon>
        <taxon>Metazoa</taxon>
        <taxon>Ecdysozoa</taxon>
        <taxon>Arthropoda</taxon>
        <taxon>Chelicerata</taxon>
        <taxon>Arachnida</taxon>
        <taxon>Araneae</taxon>
        <taxon>Araneomorphae</taxon>
        <taxon>Entelegynae</taxon>
        <taxon>Araneoidea</taxon>
        <taxon>Theridiidae</taxon>
        <taxon>Parasteatoda</taxon>
    </lineage>
</organism>